<name>A0ACD2ZZE0_9AGAR</name>
<proteinExistence type="predicted"/>
<evidence type="ECO:0000313" key="1">
    <source>
        <dbReference type="EMBL" id="TFK58444.1"/>
    </source>
</evidence>
<dbReference type="Proteomes" id="UP000308600">
    <property type="component" value="Unassembled WGS sequence"/>
</dbReference>
<sequence length="138" mass="15313">MVNRRPYSGQFSKIVIAFDVGTTFSGASFCILERNQVPEIQGVTKYPYQVNMSGGDSKVPSIIWYDQTGKVPEDAIGAGAVRDGIEDLADTYTWVKVEWFKLRLRPQGLAGEDNAKILKHTPPLPFGLTIIDVFADFL</sequence>
<keyword evidence="2" id="KW-1185">Reference proteome</keyword>
<gene>
    <name evidence="1" type="ORF">BDN72DRAFT_806415</name>
</gene>
<accession>A0ACD2ZZE0</accession>
<reference evidence="1 2" key="1">
    <citation type="journal article" date="2019" name="Nat. Ecol. Evol.">
        <title>Megaphylogeny resolves global patterns of mushroom evolution.</title>
        <authorList>
            <person name="Varga T."/>
            <person name="Krizsan K."/>
            <person name="Foldi C."/>
            <person name="Dima B."/>
            <person name="Sanchez-Garcia M."/>
            <person name="Sanchez-Ramirez S."/>
            <person name="Szollosi G.J."/>
            <person name="Szarkandi J.G."/>
            <person name="Papp V."/>
            <person name="Albert L."/>
            <person name="Andreopoulos W."/>
            <person name="Angelini C."/>
            <person name="Antonin V."/>
            <person name="Barry K.W."/>
            <person name="Bougher N.L."/>
            <person name="Buchanan P."/>
            <person name="Buyck B."/>
            <person name="Bense V."/>
            <person name="Catcheside P."/>
            <person name="Chovatia M."/>
            <person name="Cooper J."/>
            <person name="Damon W."/>
            <person name="Desjardin D."/>
            <person name="Finy P."/>
            <person name="Geml J."/>
            <person name="Haridas S."/>
            <person name="Hughes K."/>
            <person name="Justo A."/>
            <person name="Karasinski D."/>
            <person name="Kautmanova I."/>
            <person name="Kiss B."/>
            <person name="Kocsube S."/>
            <person name="Kotiranta H."/>
            <person name="LaButti K.M."/>
            <person name="Lechner B.E."/>
            <person name="Liimatainen K."/>
            <person name="Lipzen A."/>
            <person name="Lukacs Z."/>
            <person name="Mihaltcheva S."/>
            <person name="Morgado L.N."/>
            <person name="Niskanen T."/>
            <person name="Noordeloos M.E."/>
            <person name="Ohm R.A."/>
            <person name="Ortiz-Santana B."/>
            <person name="Ovrebo C."/>
            <person name="Racz N."/>
            <person name="Riley R."/>
            <person name="Savchenko A."/>
            <person name="Shiryaev A."/>
            <person name="Soop K."/>
            <person name="Spirin V."/>
            <person name="Szebenyi C."/>
            <person name="Tomsovsky M."/>
            <person name="Tulloss R.E."/>
            <person name="Uehling J."/>
            <person name="Grigoriev I.V."/>
            <person name="Vagvolgyi C."/>
            <person name="Papp T."/>
            <person name="Martin F.M."/>
            <person name="Miettinen O."/>
            <person name="Hibbett D.S."/>
            <person name="Nagy L.G."/>
        </authorList>
    </citation>
    <scope>NUCLEOTIDE SEQUENCE [LARGE SCALE GENOMIC DNA]</scope>
    <source>
        <strain evidence="1 2">NL-1719</strain>
    </source>
</reference>
<protein>
    <submittedName>
        <fullName evidence="1">Uncharacterized protein</fullName>
    </submittedName>
</protein>
<dbReference type="EMBL" id="ML209362">
    <property type="protein sequence ID" value="TFK58444.1"/>
    <property type="molecule type" value="Genomic_DNA"/>
</dbReference>
<organism evidence="1 2">
    <name type="scientific">Pluteus cervinus</name>
    <dbReference type="NCBI Taxonomy" id="181527"/>
    <lineage>
        <taxon>Eukaryota</taxon>
        <taxon>Fungi</taxon>
        <taxon>Dikarya</taxon>
        <taxon>Basidiomycota</taxon>
        <taxon>Agaricomycotina</taxon>
        <taxon>Agaricomycetes</taxon>
        <taxon>Agaricomycetidae</taxon>
        <taxon>Agaricales</taxon>
        <taxon>Pluteineae</taxon>
        <taxon>Pluteaceae</taxon>
        <taxon>Pluteus</taxon>
    </lineage>
</organism>
<evidence type="ECO:0000313" key="2">
    <source>
        <dbReference type="Proteomes" id="UP000308600"/>
    </source>
</evidence>